<dbReference type="AlphaFoldDB" id="A0A2A5T0W4"/>
<proteinExistence type="predicted"/>
<protein>
    <recommendedName>
        <fullName evidence="3">DUF3010 domain-containing protein</fullName>
    </recommendedName>
</protein>
<dbReference type="Proteomes" id="UP000219020">
    <property type="component" value="Unassembled WGS sequence"/>
</dbReference>
<dbReference type="InterPro" id="IPR021378">
    <property type="entry name" value="DUF3010"/>
</dbReference>
<dbReference type="GeneID" id="66952303"/>
<dbReference type="EMBL" id="NBYY01000030">
    <property type="protein sequence ID" value="PCS21758.1"/>
    <property type="molecule type" value="Genomic_DNA"/>
</dbReference>
<dbReference type="Pfam" id="PF11215">
    <property type="entry name" value="DUF3010"/>
    <property type="match status" value="1"/>
</dbReference>
<gene>
    <name evidence="1" type="ORF">BTN49_2579</name>
</gene>
<organism evidence="1 2">
    <name type="scientific">Candidatus Enterovibrio escicola</name>
    <dbReference type="NCBI Taxonomy" id="1927127"/>
    <lineage>
        <taxon>Bacteria</taxon>
        <taxon>Pseudomonadati</taxon>
        <taxon>Pseudomonadota</taxon>
        <taxon>Gammaproteobacteria</taxon>
        <taxon>Vibrionales</taxon>
        <taxon>Vibrionaceae</taxon>
        <taxon>Enterovibrio</taxon>
    </lineage>
</organism>
<evidence type="ECO:0000313" key="1">
    <source>
        <dbReference type="EMBL" id="PCS21758.1"/>
    </source>
</evidence>
<evidence type="ECO:0008006" key="3">
    <source>
        <dbReference type="Google" id="ProtNLM"/>
    </source>
</evidence>
<keyword evidence="2" id="KW-1185">Reference proteome</keyword>
<sequence length="142" mass="16026">MRICAVDFKSNEANICLIELTHGLFDVPDCRTRKFTVMNAANAGQIRQFQQSFAKLMDDYKVDKIVIRERPMKGKFSGGAISFKLEAALQLIENFDSVIFTSREMKQSIKETPVMVMGKDVGLKQFQEQAFNIGCAYLNSVA</sequence>
<reference evidence="2" key="1">
    <citation type="submission" date="2017-04" db="EMBL/GenBank/DDBJ databases">
        <title>Genome evolution of the luminous symbionts of deep sea anglerfish.</title>
        <authorList>
            <person name="Hendry T.A."/>
        </authorList>
    </citation>
    <scope>NUCLEOTIDE SEQUENCE [LARGE SCALE GENOMIC DNA]</scope>
</reference>
<accession>A0A2A5T0W4</accession>
<dbReference type="RefSeq" id="WP_097357027.1">
    <property type="nucleotide sequence ID" value="NZ_CAWNJE010000024.1"/>
</dbReference>
<name>A0A2A5T0W4_9GAMM</name>
<comment type="caution">
    <text evidence="1">The sequence shown here is derived from an EMBL/GenBank/DDBJ whole genome shotgun (WGS) entry which is preliminary data.</text>
</comment>
<evidence type="ECO:0000313" key="2">
    <source>
        <dbReference type="Proteomes" id="UP000219020"/>
    </source>
</evidence>